<reference evidence="3" key="1">
    <citation type="submission" date="2018-03" db="EMBL/GenBank/DDBJ databases">
        <authorList>
            <person name="Blom J."/>
        </authorList>
    </citation>
    <scope>NUCLEOTIDE SEQUENCE [LARGE SCALE GENOMIC DNA]</scope>
    <source>
        <strain evidence="3">KPC-SM-21</strain>
    </source>
</reference>
<evidence type="ECO:0000313" key="2">
    <source>
        <dbReference type="EMBL" id="SPL71997.1"/>
    </source>
</evidence>
<evidence type="ECO:0000256" key="1">
    <source>
        <dbReference type="SAM" id="Phobius"/>
    </source>
</evidence>
<keyword evidence="1" id="KW-0812">Transmembrane</keyword>
<keyword evidence="1" id="KW-0472">Membrane</keyword>
<evidence type="ECO:0000313" key="3">
    <source>
        <dbReference type="Proteomes" id="UP000245974"/>
    </source>
</evidence>
<name>A0A2U3N2T0_9GAMM</name>
<sequence length="102" mass="11493">MLILGNLIGLIIVLFIGYWVAKTGWKLRYLAPFVFVVTSILIMILFIKLSPSEWERMQFFSNGTFAFNELAMQAIILSSGAGGIVTFLLVLGVWAVRKNVFF</sequence>
<feature type="transmembrane region" description="Helical" evidence="1">
    <location>
        <begin position="6"/>
        <end position="22"/>
    </location>
</feature>
<keyword evidence="3" id="KW-1185">Reference proteome</keyword>
<keyword evidence="1" id="KW-1133">Transmembrane helix</keyword>
<dbReference type="OrthoDB" id="6713215at2"/>
<feature type="transmembrane region" description="Helical" evidence="1">
    <location>
        <begin position="29"/>
        <end position="50"/>
    </location>
</feature>
<feature type="transmembrane region" description="Helical" evidence="1">
    <location>
        <begin position="70"/>
        <end position="96"/>
    </location>
</feature>
<organism evidence="2 3">
    <name type="scientific">Acinetobacter stercoris</name>
    <dbReference type="NCBI Taxonomy" id="2126983"/>
    <lineage>
        <taxon>Bacteria</taxon>
        <taxon>Pseudomonadati</taxon>
        <taxon>Pseudomonadota</taxon>
        <taxon>Gammaproteobacteria</taxon>
        <taxon>Moraxellales</taxon>
        <taxon>Moraxellaceae</taxon>
        <taxon>Acinetobacter</taxon>
    </lineage>
</organism>
<dbReference type="AlphaFoldDB" id="A0A2U3N2T0"/>
<dbReference type="EMBL" id="OOGT01000201">
    <property type="protein sequence ID" value="SPL71997.1"/>
    <property type="molecule type" value="Genomic_DNA"/>
</dbReference>
<dbReference type="RefSeq" id="WP_121975410.1">
    <property type="nucleotide sequence ID" value="NZ_OOGT01000201.1"/>
</dbReference>
<protein>
    <submittedName>
        <fullName evidence="2">Uncharacterized protein</fullName>
    </submittedName>
</protein>
<dbReference type="InParanoid" id="A0A2U3N2T0"/>
<gene>
    <name evidence="2" type="ORF">KPC_3175</name>
</gene>
<proteinExistence type="predicted"/>
<accession>A0A2U3N2T0</accession>
<dbReference type="Proteomes" id="UP000245974">
    <property type="component" value="Unassembled WGS sequence"/>
</dbReference>